<proteinExistence type="predicted"/>
<evidence type="ECO:0000313" key="2">
    <source>
        <dbReference type="Proteomes" id="UP000601736"/>
    </source>
</evidence>
<gene>
    <name evidence="1" type="ORF">NMYAN_20299</name>
</gene>
<sequence>MPFLSFQGYSLLAVQPRLMNKTEYQLLSSSSGDKGERGENIAPSNQLQMPICMAATMLDQFIPIYDLMAMNERSGVAAKWRNKHDVSYIPFL</sequence>
<evidence type="ECO:0000313" key="1">
    <source>
        <dbReference type="EMBL" id="CAE6502983.1"/>
    </source>
</evidence>
<dbReference type="EMBL" id="CAJNAP010000012">
    <property type="protein sequence ID" value="CAE6502983.1"/>
    <property type="molecule type" value="Genomic_DNA"/>
</dbReference>
<comment type="caution">
    <text evidence="1">The sequence shown here is derived from an EMBL/GenBank/DDBJ whole genome shotgun (WGS) entry which is preliminary data.</text>
</comment>
<dbReference type="Proteomes" id="UP000601736">
    <property type="component" value="Unassembled WGS sequence"/>
</dbReference>
<protein>
    <submittedName>
        <fullName evidence="1">Uncharacterized protein</fullName>
    </submittedName>
</protein>
<reference evidence="1" key="1">
    <citation type="submission" date="2021-02" db="EMBL/GenBank/DDBJ databases">
        <authorList>
            <person name="Han P."/>
        </authorList>
    </citation>
    <scope>NUCLEOTIDE SEQUENCE</scope>
    <source>
        <strain evidence="1">Nitrosomonas nitrosa 18-3D</strain>
    </source>
</reference>
<organism evidence="1 2">
    <name type="scientific">Nitrosomonas nitrosa</name>
    <dbReference type="NCBI Taxonomy" id="52442"/>
    <lineage>
        <taxon>Bacteria</taxon>
        <taxon>Pseudomonadati</taxon>
        <taxon>Pseudomonadota</taxon>
        <taxon>Betaproteobacteria</taxon>
        <taxon>Nitrosomonadales</taxon>
        <taxon>Nitrosomonadaceae</taxon>
        <taxon>Nitrosomonas</taxon>
    </lineage>
</organism>
<accession>A0A8H8YZ34</accession>
<dbReference type="AlphaFoldDB" id="A0A8H8YZ34"/>
<name>A0A8H8YZ34_9PROT</name>